<dbReference type="PANTHER" id="PTHR30386">
    <property type="entry name" value="MEMBRANE FUSION SUBUNIT OF EMRAB-TOLC MULTIDRUG EFFLUX PUMP"/>
    <property type="match status" value="1"/>
</dbReference>
<evidence type="ECO:0000256" key="6">
    <source>
        <dbReference type="ARBA" id="ARBA00022692"/>
    </source>
</evidence>
<keyword evidence="14" id="KW-1185">Reference proteome</keyword>
<comment type="caution">
    <text evidence="13">The sequence shown here is derived from an EMBL/GenBank/DDBJ whole genome shotgun (WGS) entry which is preliminary data.</text>
</comment>
<evidence type="ECO:0000259" key="12">
    <source>
        <dbReference type="Pfam" id="PF26002"/>
    </source>
</evidence>
<evidence type="ECO:0000256" key="1">
    <source>
        <dbReference type="ARBA" id="ARBA00004377"/>
    </source>
</evidence>
<dbReference type="RefSeq" id="WP_074835838.1">
    <property type="nucleotide sequence ID" value="NZ_FNYY01000004.1"/>
</dbReference>
<evidence type="ECO:0000256" key="7">
    <source>
        <dbReference type="ARBA" id="ARBA00022989"/>
    </source>
</evidence>
<evidence type="ECO:0000256" key="5">
    <source>
        <dbReference type="ARBA" id="ARBA00022519"/>
    </source>
</evidence>
<dbReference type="AlphaFoldDB" id="A0A975ZMR9"/>
<keyword evidence="10" id="KW-0175">Coiled coil</keyword>
<evidence type="ECO:0000313" key="13">
    <source>
        <dbReference type="EMBL" id="SEJ19612.1"/>
    </source>
</evidence>
<dbReference type="NCBIfam" id="TIGR01843">
    <property type="entry name" value="type_I_hlyD"/>
    <property type="match status" value="1"/>
</dbReference>
<comment type="similarity">
    <text evidence="2 9">Belongs to the membrane fusion protein (MFP) (TC 8.A.1) family.</text>
</comment>
<dbReference type="InterPro" id="IPR058982">
    <property type="entry name" value="Beta-barrel_AprE"/>
</dbReference>
<dbReference type="Proteomes" id="UP000182932">
    <property type="component" value="Unassembled WGS sequence"/>
</dbReference>
<dbReference type="InterPro" id="IPR058781">
    <property type="entry name" value="HH_AprE-like"/>
</dbReference>
<dbReference type="Pfam" id="PF26002">
    <property type="entry name" value="Beta-barrel_AprE"/>
    <property type="match status" value="1"/>
</dbReference>
<evidence type="ECO:0000313" key="14">
    <source>
        <dbReference type="Proteomes" id="UP000182932"/>
    </source>
</evidence>
<evidence type="ECO:0000256" key="10">
    <source>
        <dbReference type="SAM" id="Coils"/>
    </source>
</evidence>
<keyword evidence="3 9" id="KW-0813">Transport</keyword>
<dbReference type="PRINTS" id="PR01490">
    <property type="entry name" value="RTXTOXIND"/>
</dbReference>
<protein>
    <recommendedName>
        <fullName evidence="9">Membrane fusion protein (MFP) family protein</fullName>
    </recommendedName>
</protein>
<reference evidence="13 14" key="1">
    <citation type="submission" date="2016-10" db="EMBL/GenBank/DDBJ databases">
        <authorList>
            <person name="Varghese N."/>
            <person name="Submissions S."/>
        </authorList>
    </citation>
    <scope>NUCLEOTIDE SEQUENCE [LARGE SCALE GENOMIC DNA]</scope>
    <source>
        <strain evidence="13 14">FF3</strain>
    </source>
</reference>
<evidence type="ECO:0000256" key="2">
    <source>
        <dbReference type="ARBA" id="ARBA00009477"/>
    </source>
</evidence>
<evidence type="ECO:0000256" key="9">
    <source>
        <dbReference type="RuleBase" id="RU365093"/>
    </source>
</evidence>
<feature type="domain" description="AprE-like beta-barrel" evidence="12">
    <location>
        <begin position="320"/>
        <end position="409"/>
    </location>
</feature>
<name>A0A975ZMR9_9RHOB</name>
<comment type="subcellular location">
    <subcellularLocation>
        <location evidence="1 9">Cell inner membrane</location>
        <topology evidence="1 9">Single-pass membrane protein</topology>
    </subcellularLocation>
</comment>
<keyword evidence="5 9" id="KW-0997">Cell inner membrane</keyword>
<dbReference type="InterPro" id="IPR010129">
    <property type="entry name" value="T1SS_HlyD"/>
</dbReference>
<dbReference type="InterPro" id="IPR050739">
    <property type="entry name" value="MFP"/>
</dbReference>
<dbReference type="EMBL" id="FNYY01000004">
    <property type="protein sequence ID" value="SEJ19612.1"/>
    <property type="molecule type" value="Genomic_DNA"/>
</dbReference>
<keyword evidence="4 9" id="KW-1003">Cell membrane</keyword>
<dbReference type="Pfam" id="PF25994">
    <property type="entry name" value="HH_AprE"/>
    <property type="match status" value="1"/>
</dbReference>
<accession>A0A975ZMR9</accession>
<feature type="domain" description="AprE-like long alpha-helical hairpin" evidence="11">
    <location>
        <begin position="87"/>
        <end position="277"/>
    </location>
</feature>
<keyword evidence="6" id="KW-0812">Transmembrane</keyword>
<evidence type="ECO:0000259" key="11">
    <source>
        <dbReference type="Pfam" id="PF25994"/>
    </source>
</evidence>
<keyword evidence="8" id="KW-0472">Membrane</keyword>
<feature type="coiled-coil region" evidence="10">
    <location>
        <begin position="155"/>
        <end position="230"/>
    </location>
</feature>
<evidence type="ECO:0000256" key="3">
    <source>
        <dbReference type="ARBA" id="ARBA00022448"/>
    </source>
</evidence>
<evidence type="ECO:0000256" key="4">
    <source>
        <dbReference type="ARBA" id="ARBA00022475"/>
    </source>
</evidence>
<organism evidence="13 14">
    <name type="scientific">Marinovum algicola</name>
    <dbReference type="NCBI Taxonomy" id="42444"/>
    <lineage>
        <taxon>Bacteria</taxon>
        <taxon>Pseudomonadati</taxon>
        <taxon>Pseudomonadota</taxon>
        <taxon>Alphaproteobacteria</taxon>
        <taxon>Rhodobacterales</taxon>
        <taxon>Roseobacteraceae</taxon>
        <taxon>Marinovum</taxon>
    </lineage>
</organism>
<sequence>MNREFSVRTPLFLGALALVALVGGFGGWAALSRISGAVIASGQVEVHQNRQAIQHPDGGTVSELLVGEGDIVAGDQVLLRLDPALVRGKLTIAEDQMHEIMARRGRLEAERDGAARPEYDPRLRDAAAEMPSVAEMIAGQTRLFLARAESTAGEIDRLRAQSRQIAVQIEGIEAQQEALDERRALIEEELENQQTLLDKKLAQASRVLAVQRQRAELQGLAGELTAQKAQALTRIAEIDITILSIGSRLREEAITQLRDLRVREWELAEEVTALRDRLGRMEIRAPVAGAVYDLAVFGKGAVIRPAEPLMFLVPRDRPAVIAARVAPINIDEVRVGQEVLLRLTSLSQRETPEIFGEVVKISGDAFVDEVSRQPYYRAEIVLRPGEVAKLPAGTALIPGMPVEAFLRTEARSPMVYLLKPLADYLARAMRES</sequence>
<dbReference type="GO" id="GO:0005886">
    <property type="term" value="C:plasma membrane"/>
    <property type="evidence" value="ECO:0007669"/>
    <property type="project" value="UniProtKB-SubCell"/>
</dbReference>
<dbReference type="GO" id="GO:0015031">
    <property type="term" value="P:protein transport"/>
    <property type="evidence" value="ECO:0007669"/>
    <property type="project" value="InterPro"/>
</dbReference>
<gene>
    <name evidence="13" type="ORF">SAMN04487940_10422</name>
</gene>
<proteinExistence type="inferred from homology"/>
<evidence type="ECO:0000256" key="8">
    <source>
        <dbReference type="ARBA" id="ARBA00023136"/>
    </source>
</evidence>
<dbReference type="GeneID" id="80817712"/>
<dbReference type="PANTHER" id="PTHR30386:SF17">
    <property type="entry name" value="ALKALINE PROTEASE SECRETION PROTEIN APRE"/>
    <property type="match status" value="1"/>
</dbReference>
<keyword evidence="7" id="KW-1133">Transmembrane helix</keyword>